<gene>
    <name evidence="3" type="ORF">TrLO_g13290</name>
</gene>
<evidence type="ECO:0000313" key="3">
    <source>
        <dbReference type="EMBL" id="GMI11860.1"/>
    </source>
</evidence>
<dbReference type="GO" id="GO:0016020">
    <property type="term" value="C:membrane"/>
    <property type="evidence" value="ECO:0007669"/>
    <property type="project" value="InterPro"/>
</dbReference>
<dbReference type="InterPro" id="IPR002528">
    <property type="entry name" value="MATE_fam"/>
</dbReference>
<feature type="region of interest" description="Disordered" evidence="2">
    <location>
        <begin position="1"/>
        <end position="21"/>
    </location>
</feature>
<sequence length="164" mass="17384">MVNKSIQSLSQDGEEGSKSTPLKLPLTTSEIRIRIISASWPQASVVACRLATDLTYVAILGHLGTDKLAGSAFAGVVKTISSVVLWQGFGNALITLSSQAVGAGNPKLAETWLQTSILCCTVGSIPVAIIWWFAGDLLAFAPCEDTNVVHYARLCPMVHNLVMA</sequence>
<proteinExistence type="inferred from homology"/>
<dbReference type="Proteomes" id="UP001165122">
    <property type="component" value="Unassembled WGS sequence"/>
</dbReference>
<evidence type="ECO:0000256" key="1">
    <source>
        <dbReference type="ARBA" id="ARBA00010199"/>
    </source>
</evidence>
<dbReference type="EMBL" id="BRXW01000168">
    <property type="protein sequence ID" value="GMI11860.1"/>
    <property type="molecule type" value="Genomic_DNA"/>
</dbReference>
<reference evidence="4" key="1">
    <citation type="journal article" date="2023" name="Commun. Biol.">
        <title>Genome analysis of Parmales, the sister group of diatoms, reveals the evolutionary specialization of diatoms from phago-mixotrophs to photoautotrophs.</title>
        <authorList>
            <person name="Ban H."/>
            <person name="Sato S."/>
            <person name="Yoshikawa S."/>
            <person name="Yamada K."/>
            <person name="Nakamura Y."/>
            <person name="Ichinomiya M."/>
            <person name="Sato N."/>
            <person name="Blanc-Mathieu R."/>
            <person name="Endo H."/>
            <person name="Kuwata A."/>
            <person name="Ogata H."/>
        </authorList>
    </citation>
    <scope>NUCLEOTIDE SEQUENCE [LARGE SCALE GENOMIC DNA]</scope>
    <source>
        <strain evidence="4">NIES 3700</strain>
    </source>
</reference>
<dbReference type="AlphaFoldDB" id="A0A9W7FGT2"/>
<dbReference type="GO" id="GO:0042910">
    <property type="term" value="F:xenobiotic transmembrane transporter activity"/>
    <property type="evidence" value="ECO:0007669"/>
    <property type="project" value="InterPro"/>
</dbReference>
<dbReference type="Pfam" id="PF01554">
    <property type="entry name" value="MatE"/>
    <property type="match status" value="1"/>
</dbReference>
<evidence type="ECO:0000256" key="2">
    <source>
        <dbReference type="SAM" id="MobiDB-lite"/>
    </source>
</evidence>
<evidence type="ECO:0000313" key="4">
    <source>
        <dbReference type="Proteomes" id="UP001165122"/>
    </source>
</evidence>
<dbReference type="PANTHER" id="PTHR11206">
    <property type="entry name" value="MULTIDRUG RESISTANCE PROTEIN"/>
    <property type="match status" value="1"/>
</dbReference>
<keyword evidence="4" id="KW-1185">Reference proteome</keyword>
<organism evidence="3 4">
    <name type="scientific">Triparma laevis f. longispina</name>
    <dbReference type="NCBI Taxonomy" id="1714387"/>
    <lineage>
        <taxon>Eukaryota</taxon>
        <taxon>Sar</taxon>
        <taxon>Stramenopiles</taxon>
        <taxon>Ochrophyta</taxon>
        <taxon>Bolidophyceae</taxon>
        <taxon>Parmales</taxon>
        <taxon>Triparmaceae</taxon>
        <taxon>Triparma</taxon>
    </lineage>
</organism>
<dbReference type="OrthoDB" id="2126698at2759"/>
<name>A0A9W7FGT2_9STRA</name>
<feature type="compositionally biased region" description="Polar residues" evidence="2">
    <location>
        <begin position="1"/>
        <end position="11"/>
    </location>
</feature>
<dbReference type="GO" id="GO:0015297">
    <property type="term" value="F:antiporter activity"/>
    <property type="evidence" value="ECO:0007669"/>
    <property type="project" value="InterPro"/>
</dbReference>
<accession>A0A9W7FGT2</accession>
<comment type="caution">
    <text evidence="3">The sequence shown here is derived from an EMBL/GenBank/DDBJ whole genome shotgun (WGS) entry which is preliminary data.</text>
</comment>
<comment type="similarity">
    <text evidence="1">Belongs to the multi antimicrobial extrusion (MATE) (TC 2.A.66.1) family.</text>
</comment>
<protein>
    <submittedName>
        <fullName evidence="3">Uncharacterized protein</fullName>
    </submittedName>
</protein>